<dbReference type="InterPro" id="IPR032807">
    <property type="entry name" value="GNVR"/>
</dbReference>
<dbReference type="InterPro" id="IPR027417">
    <property type="entry name" value="P-loop_NTPase"/>
</dbReference>
<keyword evidence="6" id="KW-0997">Cell inner membrane</keyword>
<keyword evidence="16" id="KW-0175">Coiled coil</keyword>
<dbReference type="InterPro" id="IPR025669">
    <property type="entry name" value="AAA_dom"/>
</dbReference>
<evidence type="ECO:0000256" key="4">
    <source>
        <dbReference type="ARBA" id="ARBA00011903"/>
    </source>
</evidence>
<comment type="similarity">
    <text evidence="2">Belongs to the CpsD/CapB family.</text>
</comment>
<keyword evidence="22" id="KW-1185">Reference proteome</keyword>
<feature type="domain" description="AAA" evidence="19">
    <location>
        <begin position="550"/>
        <end position="659"/>
    </location>
</feature>
<feature type="domain" description="Polysaccharide chain length determinant N-terminal" evidence="18">
    <location>
        <begin position="27"/>
        <end position="108"/>
    </location>
</feature>
<sequence length="744" mass="82771">MLSEITNEGRQPEAPLEWVGLTQRAVSLWRYRWWIILFTLLVSAVGYAYIAAMPPVYHAQVTLLLEKQQSNVVSIDEVYGLDTSADEYFQTQYQIMESRKIAEQVVDKVGLMSVPEFRGDQGLALGMLRQWLNRHLPWRRDNTPLSEEEIAYRLKQKVLSRYFERLTIIPIRSTQLVKVQFASEDPHLAAAVANAIAETYIESHMENKVTATEQATHWMQGRLELLKTNLRSSELALQQFRDQAGLVDVEGLLTLESQQLEDLSSRLNDAKARRSAAQTVARSVAAAGGSSFEQLAALPEMNRHPSVQQLRKAETVAEQKVAQLANRYGPKHKNMVAAKAELTEVRTALRRQIRQLVEGVQQEYQAASEEEASLMKELDAARSNYQGLSKSETEYRELLREVEANRQLYETFMTRIKETGIAGDFNQAIARVTDPALPPLTPAEPKKGLLMGGTIAFALALSCTIAVLYSRFADVISRADEVESTLKAKLLGIVPNTRFLNREQAARGYFDSQRPAFGESWRSIRTTLSLQDNFSYPMTLAISSAAPEEGKSTCAISLAQALAQIKSVLLVDCDLRRPTIGTSFKLPEYQPGLTNAVKGTHSLAQCVHFDSESGVSVLGAGTALANPLESLSGDGFRQLLEKARADYDVVILDTPPINSVSDGLVVGQLAGNLVFVVRSESTRIKLAHRALAQILKNRIRLTGVILNRVSGEAMQAQYGKRYDRYYGHGYREKKGTTEKCESAA</sequence>
<evidence type="ECO:0000259" key="19">
    <source>
        <dbReference type="Pfam" id="PF13614"/>
    </source>
</evidence>
<keyword evidence="8 17" id="KW-0812">Transmembrane</keyword>
<evidence type="ECO:0000256" key="5">
    <source>
        <dbReference type="ARBA" id="ARBA00022475"/>
    </source>
</evidence>
<feature type="coiled-coil region" evidence="16">
    <location>
        <begin position="307"/>
        <end position="408"/>
    </location>
</feature>
<feature type="domain" description="Tyrosine-protein kinase G-rich" evidence="20">
    <location>
        <begin position="397"/>
        <end position="468"/>
    </location>
</feature>
<dbReference type="EC" id="2.7.10.2" evidence="4"/>
<dbReference type="InterPro" id="IPR003856">
    <property type="entry name" value="LPS_length_determ_N"/>
</dbReference>
<dbReference type="Pfam" id="PF13807">
    <property type="entry name" value="GNVR"/>
    <property type="match status" value="1"/>
</dbReference>
<keyword evidence="13 17" id="KW-0472">Membrane</keyword>
<organism evidence="21 22">
    <name type="scientific">Ferrimonas gelatinilytica</name>
    <dbReference type="NCBI Taxonomy" id="1255257"/>
    <lineage>
        <taxon>Bacteria</taxon>
        <taxon>Pseudomonadati</taxon>
        <taxon>Pseudomonadota</taxon>
        <taxon>Gammaproteobacteria</taxon>
        <taxon>Alteromonadales</taxon>
        <taxon>Ferrimonadaceae</taxon>
        <taxon>Ferrimonas</taxon>
    </lineage>
</organism>
<accession>A0ABP9SCU2</accession>
<feature type="transmembrane region" description="Helical" evidence="17">
    <location>
        <begin position="31"/>
        <end position="50"/>
    </location>
</feature>
<name>A0ABP9SCU2_9GAMM</name>
<keyword evidence="9" id="KW-0547">Nucleotide-binding</keyword>
<feature type="coiled-coil region" evidence="16">
    <location>
        <begin position="223"/>
        <end position="280"/>
    </location>
</feature>
<evidence type="ECO:0000256" key="6">
    <source>
        <dbReference type="ARBA" id="ARBA00022519"/>
    </source>
</evidence>
<keyword evidence="12 17" id="KW-1133">Transmembrane helix</keyword>
<keyword evidence="5" id="KW-1003">Cell membrane</keyword>
<dbReference type="CDD" id="cd05387">
    <property type="entry name" value="BY-kinase"/>
    <property type="match status" value="1"/>
</dbReference>
<evidence type="ECO:0000256" key="2">
    <source>
        <dbReference type="ARBA" id="ARBA00007316"/>
    </source>
</evidence>
<comment type="caution">
    <text evidence="21">The sequence shown here is derived from an EMBL/GenBank/DDBJ whole genome shotgun (WGS) entry which is preliminary data.</text>
</comment>
<dbReference type="PANTHER" id="PTHR32309">
    <property type="entry name" value="TYROSINE-PROTEIN KINASE"/>
    <property type="match status" value="1"/>
</dbReference>
<evidence type="ECO:0000313" key="22">
    <source>
        <dbReference type="Proteomes" id="UP001501600"/>
    </source>
</evidence>
<evidence type="ECO:0000313" key="21">
    <source>
        <dbReference type="EMBL" id="GAA5193570.1"/>
    </source>
</evidence>
<evidence type="ECO:0000256" key="12">
    <source>
        <dbReference type="ARBA" id="ARBA00022989"/>
    </source>
</evidence>
<evidence type="ECO:0000256" key="10">
    <source>
        <dbReference type="ARBA" id="ARBA00022777"/>
    </source>
</evidence>
<dbReference type="PANTHER" id="PTHR32309:SF13">
    <property type="entry name" value="FERRIC ENTEROBACTIN TRANSPORT PROTEIN FEPE"/>
    <property type="match status" value="1"/>
</dbReference>
<dbReference type="Pfam" id="PF13614">
    <property type="entry name" value="AAA_31"/>
    <property type="match status" value="1"/>
</dbReference>
<keyword evidence="14" id="KW-0829">Tyrosine-protein kinase</keyword>
<dbReference type="InterPro" id="IPR005702">
    <property type="entry name" value="Wzc-like_C"/>
</dbReference>
<dbReference type="RefSeq" id="WP_345317424.1">
    <property type="nucleotide sequence ID" value="NZ_BAABLF010000025.1"/>
</dbReference>
<dbReference type="SUPFAM" id="SSF52540">
    <property type="entry name" value="P-loop containing nucleoside triphosphate hydrolases"/>
    <property type="match status" value="1"/>
</dbReference>
<evidence type="ECO:0000256" key="14">
    <source>
        <dbReference type="ARBA" id="ARBA00023137"/>
    </source>
</evidence>
<proteinExistence type="inferred from homology"/>
<keyword evidence="7" id="KW-0808">Transferase</keyword>
<dbReference type="EMBL" id="BAABLF010000025">
    <property type="protein sequence ID" value="GAA5193570.1"/>
    <property type="molecule type" value="Genomic_DNA"/>
</dbReference>
<evidence type="ECO:0000259" key="18">
    <source>
        <dbReference type="Pfam" id="PF02706"/>
    </source>
</evidence>
<evidence type="ECO:0000256" key="8">
    <source>
        <dbReference type="ARBA" id="ARBA00022692"/>
    </source>
</evidence>
<comment type="similarity">
    <text evidence="3">Belongs to the etk/wzc family.</text>
</comment>
<dbReference type="Proteomes" id="UP001501600">
    <property type="component" value="Unassembled WGS sequence"/>
</dbReference>
<evidence type="ECO:0000256" key="7">
    <source>
        <dbReference type="ARBA" id="ARBA00022679"/>
    </source>
</evidence>
<comment type="subcellular location">
    <subcellularLocation>
        <location evidence="1">Cell inner membrane</location>
        <topology evidence="1">Multi-pass membrane protein</topology>
    </subcellularLocation>
</comment>
<evidence type="ECO:0000256" key="16">
    <source>
        <dbReference type="SAM" id="Coils"/>
    </source>
</evidence>
<dbReference type="InterPro" id="IPR050445">
    <property type="entry name" value="Bact_polysacc_biosynth/exp"/>
</dbReference>
<evidence type="ECO:0000256" key="11">
    <source>
        <dbReference type="ARBA" id="ARBA00022840"/>
    </source>
</evidence>
<keyword evidence="10" id="KW-0418">Kinase</keyword>
<evidence type="ECO:0000256" key="17">
    <source>
        <dbReference type="SAM" id="Phobius"/>
    </source>
</evidence>
<evidence type="ECO:0000256" key="15">
    <source>
        <dbReference type="ARBA" id="ARBA00051245"/>
    </source>
</evidence>
<gene>
    <name evidence="21" type="primary">vpsO</name>
    <name evidence="21" type="ORF">GCM10025772_24710</name>
</gene>
<dbReference type="Gene3D" id="3.40.50.300">
    <property type="entry name" value="P-loop containing nucleotide triphosphate hydrolases"/>
    <property type="match status" value="1"/>
</dbReference>
<evidence type="ECO:0000256" key="3">
    <source>
        <dbReference type="ARBA" id="ARBA00008883"/>
    </source>
</evidence>
<comment type="catalytic activity">
    <reaction evidence="15">
        <text>L-tyrosyl-[protein] + ATP = O-phospho-L-tyrosyl-[protein] + ADP + H(+)</text>
        <dbReference type="Rhea" id="RHEA:10596"/>
        <dbReference type="Rhea" id="RHEA-COMP:10136"/>
        <dbReference type="Rhea" id="RHEA-COMP:20101"/>
        <dbReference type="ChEBI" id="CHEBI:15378"/>
        <dbReference type="ChEBI" id="CHEBI:30616"/>
        <dbReference type="ChEBI" id="CHEBI:46858"/>
        <dbReference type="ChEBI" id="CHEBI:61978"/>
        <dbReference type="ChEBI" id="CHEBI:456216"/>
        <dbReference type="EC" id="2.7.10.2"/>
    </reaction>
</comment>
<evidence type="ECO:0000256" key="1">
    <source>
        <dbReference type="ARBA" id="ARBA00004429"/>
    </source>
</evidence>
<protein>
    <recommendedName>
        <fullName evidence="4">non-specific protein-tyrosine kinase</fullName>
        <ecNumber evidence="4">2.7.10.2</ecNumber>
    </recommendedName>
</protein>
<evidence type="ECO:0000256" key="9">
    <source>
        <dbReference type="ARBA" id="ARBA00022741"/>
    </source>
</evidence>
<evidence type="ECO:0000256" key="13">
    <source>
        <dbReference type="ARBA" id="ARBA00023136"/>
    </source>
</evidence>
<dbReference type="Pfam" id="PF02706">
    <property type="entry name" value="Wzz"/>
    <property type="match status" value="1"/>
</dbReference>
<reference evidence="22" key="1">
    <citation type="journal article" date="2019" name="Int. J. Syst. Evol. Microbiol.">
        <title>The Global Catalogue of Microorganisms (GCM) 10K type strain sequencing project: providing services to taxonomists for standard genome sequencing and annotation.</title>
        <authorList>
            <consortium name="The Broad Institute Genomics Platform"/>
            <consortium name="The Broad Institute Genome Sequencing Center for Infectious Disease"/>
            <person name="Wu L."/>
            <person name="Ma J."/>
        </authorList>
    </citation>
    <scope>NUCLEOTIDE SEQUENCE [LARGE SCALE GENOMIC DNA]</scope>
    <source>
        <strain evidence="22">JCM 18720</strain>
    </source>
</reference>
<dbReference type="NCBIfam" id="TIGR01007">
    <property type="entry name" value="eps_fam"/>
    <property type="match status" value="1"/>
</dbReference>
<keyword evidence="11" id="KW-0067">ATP-binding</keyword>
<evidence type="ECO:0000259" key="20">
    <source>
        <dbReference type="Pfam" id="PF13807"/>
    </source>
</evidence>